<proteinExistence type="inferred from homology"/>
<evidence type="ECO:0000256" key="4">
    <source>
        <dbReference type="SAM" id="MobiDB-lite"/>
    </source>
</evidence>
<evidence type="ECO:0000313" key="6">
    <source>
        <dbReference type="Proteomes" id="UP000800041"/>
    </source>
</evidence>
<dbReference type="Proteomes" id="UP000800041">
    <property type="component" value="Unassembled WGS sequence"/>
</dbReference>
<name>A0A6G1HH94_9PEZI</name>
<reference evidence="5" key="1">
    <citation type="journal article" date="2020" name="Stud. Mycol.">
        <title>101 Dothideomycetes genomes: a test case for predicting lifestyles and emergence of pathogens.</title>
        <authorList>
            <person name="Haridas S."/>
            <person name="Albert R."/>
            <person name="Binder M."/>
            <person name="Bloem J."/>
            <person name="Labutti K."/>
            <person name="Salamov A."/>
            <person name="Andreopoulos B."/>
            <person name="Baker S."/>
            <person name="Barry K."/>
            <person name="Bills G."/>
            <person name="Bluhm B."/>
            <person name="Cannon C."/>
            <person name="Castanera R."/>
            <person name="Culley D."/>
            <person name="Daum C."/>
            <person name="Ezra D."/>
            <person name="Gonzalez J."/>
            <person name="Henrissat B."/>
            <person name="Kuo A."/>
            <person name="Liang C."/>
            <person name="Lipzen A."/>
            <person name="Lutzoni F."/>
            <person name="Magnuson J."/>
            <person name="Mondo S."/>
            <person name="Nolan M."/>
            <person name="Ohm R."/>
            <person name="Pangilinan J."/>
            <person name="Park H.-J."/>
            <person name="Ramirez L."/>
            <person name="Alfaro M."/>
            <person name="Sun H."/>
            <person name="Tritt A."/>
            <person name="Yoshinaga Y."/>
            <person name="Zwiers L.-H."/>
            <person name="Turgeon B."/>
            <person name="Goodwin S."/>
            <person name="Spatafora J."/>
            <person name="Crous P."/>
            <person name="Grigoriev I."/>
        </authorList>
    </citation>
    <scope>NUCLEOTIDE SEQUENCE</scope>
    <source>
        <strain evidence="5">CBS 113979</strain>
    </source>
</reference>
<sequence>MNQTRLPSRAIVSPWPFPLSKKIRGTSHTSIRNANSPQQTPLPVPNHQPSLPPAAIATPPPVVPSPASGARNSPHPPSAHASQPLPSQPSAHGSNTRVYLNQNVTPHLLEGMKYLAAYEPEKPLRWLAEFLANRSREVEGQ</sequence>
<accession>A0A6G1HH94</accession>
<keyword evidence="3" id="KW-0539">Nucleus</keyword>
<evidence type="ECO:0000256" key="3">
    <source>
        <dbReference type="ARBA" id="ARBA00023242"/>
    </source>
</evidence>
<comment type="subcellular location">
    <subcellularLocation>
        <location evidence="1">Nucleus</location>
    </subcellularLocation>
</comment>
<protein>
    <submittedName>
        <fullName evidence="5">Uncharacterized protein</fullName>
    </submittedName>
</protein>
<dbReference type="CDD" id="cd22965">
    <property type="entry name" value="DD_DPY30_SDC1"/>
    <property type="match status" value="1"/>
</dbReference>
<evidence type="ECO:0000256" key="2">
    <source>
        <dbReference type="ARBA" id="ARBA00010849"/>
    </source>
</evidence>
<dbReference type="GO" id="GO:0005634">
    <property type="term" value="C:nucleus"/>
    <property type="evidence" value="ECO:0007669"/>
    <property type="project" value="UniProtKB-SubCell"/>
</dbReference>
<dbReference type="OrthoDB" id="417678at2759"/>
<evidence type="ECO:0000313" key="5">
    <source>
        <dbReference type="EMBL" id="KAF1992606.1"/>
    </source>
</evidence>
<feature type="compositionally biased region" description="Polar residues" evidence="4">
    <location>
        <begin position="26"/>
        <end position="39"/>
    </location>
</feature>
<dbReference type="EMBL" id="ML977137">
    <property type="protein sequence ID" value="KAF1992606.1"/>
    <property type="molecule type" value="Genomic_DNA"/>
</dbReference>
<dbReference type="InterPro" id="IPR007858">
    <property type="entry name" value="Dpy-30_motif"/>
</dbReference>
<dbReference type="Pfam" id="PF05186">
    <property type="entry name" value="Dpy-30"/>
    <property type="match status" value="1"/>
</dbReference>
<gene>
    <name evidence="5" type="ORF">K402DRAFT_388254</name>
</gene>
<feature type="compositionally biased region" description="Low complexity" evidence="4">
    <location>
        <begin position="78"/>
        <end position="92"/>
    </location>
</feature>
<comment type="similarity">
    <text evidence="2">Belongs to the dpy-30 family.</text>
</comment>
<feature type="region of interest" description="Disordered" evidence="4">
    <location>
        <begin position="1"/>
        <end position="99"/>
    </location>
</feature>
<organism evidence="5 6">
    <name type="scientific">Aulographum hederae CBS 113979</name>
    <dbReference type="NCBI Taxonomy" id="1176131"/>
    <lineage>
        <taxon>Eukaryota</taxon>
        <taxon>Fungi</taxon>
        <taxon>Dikarya</taxon>
        <taxon>Ascomycota</taxon>
        <taxon>Pezizomycotina</taxon>
        <taxon>Dothideomycetes</taxon>
        <taxon>Pleosporomycetidae</taxon>
        <taxon>Aulographales</taxon>
        <taxon>Aulographaceae</taxon>
    </lineage>
</organism>
<dbReference type="AlphaFoldDB" id="A0A6G1HH94"/>
<evidence type="ECO:0000256" key="1">
    <source>
        <dbReference type="ARBA" id="ARBA00004123"/>
    </source>
</evidence>
<dbReference type="Gene3D" id="1.20.890.10">
    <property type="entry name" value="cAMP-dependent protein kinase regulatory subunit, dimerization-anchoring domain"/>
    <property type="match status" value="1"/>
</dbReference>
<keyword evidence="6" id="KW-1185">Reference proteome</keyword>
<feature type="compositionally biased region" description="Pro residues" evidence="4">
    <location>
        <begin position="40"/>
        <end position="64"/>
    </location>
</feature>
<dbReference type="InterPro" id="IPR049629">
    <property type="entry name" value="DPY30_SDC1_DD"/>
</dbReference>